<evidence type="ECO:0000256" key="18">
    <source>
        <dbReference type="SAM" id="MobiDB-lite"/>
    </source>
</evidence>
<dbReference type="SUPFAM" id="SSF57535">
    <property type="entry name" value="Complement control module/SCR domain"/>
    <property type="match status" value="1"/>
</dbReference>
<sequence length="277" mass="29733">MASPQLRGCGVHALPMLLPLLLLLLLLLPLRVTPGITCPTPISIEHADIRVKNYSVNSRERYVCNSGFKRKAGTSTLTECVINKNTNVAHWTTPNLKCIRDPSLAHYSPVPTVVTPKVTSQPESLSPPEKEPEALSPKSDTTVATETAIVPGSRLTPSQAASAGTTGTGRHKSSPAPSLATTMTLEPTASTSLRITEISPHSSEMTKVAIPTSVLLVAAGIGLVFLTRYIKSRQASQPRRVEVETMETVPMTVRARSKEDEDHTTSETQGDQPTRGV</sequence>
<keyword evidence="6 19" id="KW-0812">Transmembrane</keyword>
<feature type="chain" id="PRO_5043434070" description="Interleukin-15 receptor subunit alpha" evidence="20">
    <location>
        <begin position="36"/>
        <end position="277"/>
    </location>
</feature>
<dbReference type="GlyGen" id="A0A8I6AI14">
    <property type="glycosylation" value="1 site"/>
</dbReference>
<reference evidence="22" key="1">
    <citation type="submission" date="2024-01" db="EMBL/GenBank/DDBJ databases">
        <title>GRCr8: a new rat reference genome assembly contstructed from accurate long reads and long range scaffolding.</title>
        <authorList>
            <person name="Doris P.A."/>
            <person name="Kalbfleisch T."/>
            <person name="Li K."/>
            <person name="Howe K."/>
            <person name="Wood J."/>
        </authorList>
    </citation>
    <scope>NUCLEOTIDE SEQUENCE [LARGE SCALE GENOMIC DNA]</scope>
    <source>
        <strain evidence="22">Brown Norway</strain>
    </source>
</reference>
<feature type="region of interest" description="Disordered" evidence="18">
    <location>
        <begin position="241"/>
        <end position="277"/>
    </location>
</feature>
<reference evidence="22" key="2">
    <citation type="submission" date="2025-08" db="UniProtKB">
        <authorList>
            <consortium name="Ensembl"/>
        </authorList>
    </citation>
    <scope>IDENTIFICATION</scope>
    <source>
        <strain evidence="22">Brown Norway</strain>
    </source>
</reference>
<organism evidence="22 23">
    <name type="scientific">Rattus norvegicus</name>
    <name type="common">Rat</name>
    <dbReference type="NCBI Taxonomy" id="10116"/>
    <lineage>
        <taxon>Eukaryota</taxon>
        <taxon>Metazoa</taxon>
        <taxon>Chordata</taxon>
        <taxon>Craniata</taxon>
        <taxon>Vertebrata</taxon>
        <taxon>Euteleostomi</taxon>
        <taxon>Mammalia</taxon>
        <taxon>Eutheria</taxon>
        <taxon>Euarchontoglires</taxon>
        <taxon>Glires</taxon>
        <taxon>Rodentia</taxon>
        <taxon>Myomorpha</taxon>
        <taxon>Muroidea</taxon>
        <taxon>Muridae</taxon>
        <taxon>Murinae</taxon>
        <taxon>Rattus</taxon>
    </lineage>
</organism>
<keyword evidence="5 17" id="KW-0768">Sushi</keyword>
<dbReference type="CTD" id="3601"/>
<dbReference type="PANTHER" id="PTHR15060">
    <property type="entry name" value="INTERLEUKIN-15 RECEPTOR SUBUNIT ALPHA"/>
    <property type="match status" value="1"/>
</dbReference>
<keyword evidence="3" id="KW-0964">Secreted</keyword>
<dbReference type="GO" id="GO:0005886">
    <property type="term" value="C:plasma membrane"/>
    <property type="evidence" value="ECO:0000266"/>
    <property type="project" value="RGD"/>
</dbReference>
<dbReference type="KEGG" id="rno:690369"/>
<evidence type="ECO:0000256" key="5">
    <source>
        <dbReference type="ARBA" id="ARBA00022659"/>
    </source>
</evidence>
<name>A0A8I6AI14_RAT</name>
<dbReference type="GO" id="GO:0035723">
    <property type="term" value="P:interleukin-15-mediated signaling pathway"/>
    <property type="evidence" value="ECO:0000266"/>
    <property type="project" value="RGD"/>
</dbReference>
<dbReference type="GO" id="GO:0001779">
    <property type="term" value="P:natural killer cell differentiation"/>
    <property type="evidence" value="ECO:0007669"/>
    <property type="project" value="Ensembl"/>
</dbReference>
<gene>
    <name evidence="22 24" type="primary">Il15ra</name>
</gene>
<keyword evidence="7 20" id="KW-0732">Signal</keyword>
<dbReference type="GO" id="GO:0019901">
    <property type="term" value="F:protein kinase binding"/>
    <property type="evidence" value="ECO:0000266"/>
    <property type="project" value="RGD"/>
</dbReference>
<keyword evidence="9 19" id="KW-0472">Membrane</keyword>
<dbReference type="PROSITE" id="PS50923">
    <property type="entry name" value="SUSHI"/>
    <property type="match status" value="1"/>
</dbReference>
<dbReference type="InterPro" id="IPR035976">
    <property type="entry name" value="Sushi/SCR/CCP_sf"/>
</dbReference>
<comment type="caution">
    <text evidence="17">Lacks conserved residue(s) required for the propagation of feature annotation.</text>
</comment>
<dbReference type="SMART" id="SM00032">
    <property type="entry name" value="CCP"/>
    <property type="match status" value="1"/>
</dbReference>
<keyword evidence="4" id="KW-0597">Phosphoprotein</keyword>
<evidence type="ECO:0000256" key="11">
    <source>
        <dbReference type="ARBA" id="ARBA00023170"/>
    </source>
</evidence>
<dbReference type="GO" id="GO:0005829">
    <property type="term" value="C:cytosol"/>
    <property type="evidence" value="ECO:0000266"/>
    <property type="project" value="RGD"/>
</dbReference>
<dbReference type="Gene3D" id="2.20.28.230">
    <property type="match status" value="1"/>
</dbReference>
<keyword evidence="8 19" id="KW-1133">Transmembrane helix</keyword>
<evidence type="ECO:0000256" key="20">
    <source>
        <dbReference type="SAM" id="SignalP"/>
    </source>
</evidence>
<feature type="domain" description="Sushi" evidence="21">
    <location>
        <begin position="36"/>
        <end position="100"/>
    </location>
</feature>
<evidence type="ECO:0000313" key="22">
    <source>
        <dbReference type="Ensembl" id="ENSRNOP00000094566.1"/>
    </source>
</evidence>
<evidence type="ECO:0000256" key="8">
    <source>
        <dbReference type="ARBA" id="ARBA00022989"/>
    </source>
</evidence>
<evidence type="ECO:0000256" key="6">
    <source>
        <dbReference type="ARBA" id="ARBA00022692"/>
    </source>
</evidence>
<evidence type="ECO:0000256" key="2">
    <source>
        <dbReference type="ARBA" id="ARBA00004241"/>
    </source>
</evidence>
<comment type="subunit">
    <text evidence="15">The interleukin-15 receptor IL15R is a heterotrimer of IL15RA, IL2RB and IL2RG. IL15RA also self-associates. Interacts with SYK.</text>
</comment>
<evidence type="ECO:0000256" key="3">
    <source>
        <dbReference type="ARBA" id="ARBA00022525"/>
    </source>
</evidence>
<feature type="compositionally biased region" description="Polar residues" evidence="18">
    <location>
        <begin position="155"/>
        <end position="165"/>
    </location>
</feature>
<feature type="signal peptide" evidence="20">
    <location>
        <begin position="1"/>
        <end position="35"/>
    </location>
</feature>
<evidence type="ECO:0000256" key="10">
    <source>
        <dbReference type="ARBA" id="ARBA00023157"/>
    </source>
</evidence>
<dbReference type="GO" id="GO:0031410">
    <property type="term" value="C:cytoplasmic vesicle"/>
    <property type="evidence" value="ECO:0000266"/>
    <property type="project" value="RGD"/>
</dbReference>
<dbReference type="PANTHER" id="PTHR15060:SF0">
    <property type="entry name" value="INTERLEUKIN-15 RECEPTOR SUBUNIT ALPHA"/>
    <property type="match status" value="1"/>
</dbReference>
<keyword evidence="10" id="KW-1015">Disulfide bond</keyword>
<dbReference type="Proteomes" id="UP000002494">
    <property type="component" value="Chromosome 17"/>
</dbReference>
<dbReference type="GO" id="GO:0009986">
    <property type="term" value="C:cell surface"/>
    <property type="evidence" value="ECO:0000266"/>
    <property type="project" value="RGD"/>
</dbReference>
<dbReference type="GO" id="GO:0032825">
    <property type="term" value="P:positive regulation of natural killer cell differentiation"/>
    <property type="evidence" value="ECO:0000266"/>
    <property type="project" value="RGD"/>
</dbReference>
<evidence type="ECO:0000256" key="15">
    <source>
        <dbReference type="ARBA" id="ARBA00062744"/>
    </source>
</evidence>
<dbReference type="InterPro" id="IPR000436">
    <property type="entry name" value="Sushi_SCR_CCP_dom"/>
</dbReference>
<dbReference type="GO" id="GO:0010977">
    <property type="term" value="P:negative regulation of neuron projection development"/>
    <property type="evidence" value="ECO:0000315"/>
    <property type="project" value="RGD"/>
</dbReference>
<evidence type="ECO:0000256" key="7">
    <source>
        <dbReference type="ARBA" id="ARBA00022729"/>
    </source>
</evidence>
<accession>A0A8I6AI14</accession>
<dbReference type="GO" id="GO:0005576">
    <property type="term" value="C:extracellular region"/>
    <property type="evidence" value="ECO:0007669"/>
    <property type="project" value="UniProtKB-SubCell"/>
</dbReference>
<dbReference type="AGR" id="RGD:1305149"/>
<proteinExistence type="predicted"/>
<evidence type="ECO:0000313" key="23">
    <source>
        <dbReference type="Proteomes" id="UP000002494"/>
    </source>
</evidence>
<evidence type="ECO:0000259" key="21">
    <source>
        <dbReference type="PROSITE" id="PS50923"/>
    </source>
</evidence>
<dbReference type="GO" id="GO:0042010">
    <property type="term" value="F:interleukin-15 receptor activity"/>
    <property type="evidence" value="ECO:0000266"/>
    <property type="project" value="RGD"/>
</dbReference>
<dbReference type="OMA" id="PINCAPA"/>
<keyword evidence="23" id="KW-1185">Reference proteome</keyword>
<dbReference type="GO" id="GO:0050766">
    <property type="term" value="P:positive regulation of phagocytosis"/>
    <property type="evidence" value="ECO:0000266"/>
    <property type="project" value="RGD"/>
</dbReference>
<dbReference type="FunCoup" id="A0A8I6AI14">
    <property type="interactions" value="681"/>
</dbReference>
<dbReference type="GeneID" id="690369"/>
<dbReference type="GO" id="GO:0031965">
    <property type="term" value="C:nuclear membrane"/>
    <property type="evidence" value="ECO:0007669"/>
    <property type="project" value="UniProtKB-SubCell"/>
</dbReference>
<dbReference type="Ensembl" id="ENSRNOT00000114539.2">
    <property type="protein sequence ID" value="ENSRNOP00000094566.1"/>
    <property type="gene ID" value="ENSRNOG00000018706.10"/>
</dbReference>
<dbReference type="OrthoDB" id="9944172at2759"/>
<dbReference type="GO" id="GO:0031667">
    <property type="term" value="P:response to nutrient levels"/>
    <property type="evidence" value="ECO:0000270"/>
    <property type="project" value="RGD"/>
</dbReference>
<comment type="subcellular location">
    <subcellularLocation>
        <location evidence="2">Cell surface</location>
    </subcellularLocation>
    <subcellularLocation>
        <location evidence="14">Nucleus membrane</location>
        <topology evidence="14">Single-pass type I membrane protein</topology>
    </subcellularLocation>
    <subcellularLocation>
        <location evidence="1">Secreted</location>
        <location evidence="1">Extracellular space</location>
    </subcellularLocation>
</comment>
<evidence type="ECO:0000313" key="24">
    <source>
        <dbReference type="RGD" id="1305149"/>
    </source>
</evidence>
<evidence type="ECO:0000256" key="16">
    <source>
        <dbReference type="ARBA" id="ARBA00069591"/>
    </source>
</evidence>
<dbReference type="InterPro" id="IPR042372">
    <property type="entry name" value="IL15RA"/>
</dbReference>
<keyword evidence="12" id="KW-0325">Glycoprotein</keyword>
<evidence type="ECO:0000256" key="13">
    <source>
        <dbReference type="ARBA" id="ARBA00023242"/>
    </source>
</evidence>
<feature type="compositionally biased region" description="Basic and acidic residues" evidence="18">
    <location>
        <begin position="256"/>
        <end position="265"/>
    </location>
</feature>
<dbReference type="RefSeq" id="NP_001094271.1">
    <property type="nucleotide sequence ID" value="NM_001100801.1"/>
</dbReference>
<evidence type="ECO:0000256" key="1">
    <source>
        <dbReference type="ARBA" id="ARBA00004239"/>
    </source>
</evidence>
<keyword evidence="11" id="KW-0675">Receptor</keyword>
<feature type="transmembrane region" description="Helical" evidence="19">
    <location>
        <begin position="208"/>
        <end position="230"/>
    </location>
</feature>
<feature type="compositionally biased region" description="Low complexity" evidence="18">
    <location>
        <begin position="115"/>
        <end position="127"/>
    </location>
</feature>
<dbReference type="RGD" id="1305149">
    <property type="gene designation" value="Il15ra"/>
</dbReference>
<protein>
    <recommendedName>
        <fullName evidence="16">Interleukin-15 receptor subunit alpha</fullName>
    </recommendedName>
</protein>
<keyword evidence="13" id="KW-0539">Nucleus</keyword>
<evidence type="ECO:0000256" key="12">
    <source>
        <dbReference type="ARBA" id="ARBA00023180"/>
    </source>
</evidence>
<evidence type="ECO:0000256" key="9">
    <source>
        <dbReference type="ARBA" id="ARBA00023136"/>
    </source>
</evidence>
<evidence type="ECO:0000256" key="4">
    <source>
        <dbReference type="ARBA" id="ARBA00022553"/>
    </source>
</evidence>
<dbReference type="Pfam" id="PF00084">
    <property type="entry name" value="Sushi"/>
    <property type="match status" value="1"/>
</dbReference>
<dbReference type="GeneTree" id="ENSGT00390000000121"/>
<dbReference type="Reactome" id="R-RNO-8983432">
    <property type="pathway name" value="Interleukin-15 signaling"/>
</dbReference>
<evidence type="ECO:0000256" key="17">
    <source>
        <dbReference type="PROSITE-ProRule" id="PRU00302"/>
    </source>
</evidence>
<dbReference type="AlphaFoldDB" id="A0A8I6AI14"/>
<feature type="compositionally biased region" description="Polar residues" evidence="18">
    <location>
        <begin position="266"/>
        <end position="277"/>
    </location>
</feature>
<evidence type="ECO:0000256" key="14">
    <source>
        <dbReference type="ARBA" id="ARBA00046292"/>
    </source>
</evidence>
<dbReference type="GO" id="GO:0007259">
    <property type="term" value="P:cell surface receptor signaling pathway via JAK-STAT"/>
    <property type="evidence" value="ECO:0000315"/>
    <property type="project" value="RGD"/>
</dbReference>
<reference evidence="22" key="3">
    <citation type="submission" date="2025-09" db="UniProtKB">
        <authorList>
            <consortium name="Ensembl"/>
        </authorList>
    </citation>
    <scope>IDENTIFICATION</scope>
    <source>
        <strain evidence="22">Brown Norway</strain>
    </source>
</reference>
<dbReference type="FunFam" id="2.20.28.230:FF:000001">
    <property type="entry name" value="Interleukin 15 receptor subunit alpha"/>
    <property type="match status" value="1"/>
</dbReference>
<evidence type="ECO:0000256" key="19">
    <source>
        <dbReference type="SAM" id="Phobius"/>
    </source>
</evidence>
<dbReference type="CDD" id="cd00033">
    <property type="entry name" value="CCP"/>
    <property type="match status" value="1"/>
</dbReference>
<feature type="region of interest" description="Disordered" evidence="18">
    <location>
        <begin position="115"/>
        <end position="181"/>
    </location>
</feature>